<evidence type="ECO:0000313" key="4">
    <source>
        <dbReference type="Proteomes" id="UP000182350"/>
    </source>
</evidence>
<dbReference type="OrthoDB" id="9802640at2"/>
<organism evidence="3 4">
    <name type="scientific">Marinospirillum alkaliphilum DSM 21637</name>
    <dbReference type="NCBI Taxonomy" id="1122209"/>
    <lineage>
        <taxon>Bacteria</taxon>
        <taxon>Pseudomonadati</taxon>
        <taxon>Pseudomonadota</taxon>
        <taxon>Gammaproteobacteria</taxon>
        <taxon>Oceanospirillales</taxon>
        <taxon>Oceanospirillaceae</taxon>
        <taxon>Marinospirillum</taxon>
    </lineage>
</organism>
<dbReference type="RefSeq" id="WP_072327200.1">
    <property type="nucleotide sequence ID" value="NZ_FPJW01000014.1"/>
</dbReference>
<dbReference type="GO" id="GO:0008270">
    <property type="term" value="F:zinc ion binding"/>
    <property type="evidence" value="ECO:0007669"/>
    <property type="project" value="InterPro"/>
</dbReference>
<accession>A0A1K1ZXI5</accession>
<evidence type="ECO:0000256" key="1">
    <source>
        <dbReference type="SAM" id="MobiDB-lite"/>
    </source>
</evidence>
<dbReference type="EMBL" id="FPJW01000014">
    <property type="protein sequence ID" value="SFX78902.1"/>
    <property type="molecule type" value="Genomic_DNA"/>
</dbReference>
<feature type="region of interest" description="Disordered" evidence="1">
    <location>
        <begin position="111"/>
        <end position="131"/>
    </location>
</feature>
<gene>
    <name evidence="3" type="ORF">SAMN02745752_02890</name>
</gene>
<keyword evidence="4" id="KW-1185">Reference proteome</keyword>
<reference evidence="3 4" key="1">
    <citation type="submission" date="2016-11" db="EMBL/GenBank/DDBJ databases">
        <authorList>
            <person name="Jaros S."/>
            <person name="Januszkiewicz K."/>
            <person name="Wedrychowicz H."/>
        </authorList>
    </citation>
    <scope>NUCLEOTIDE SEQUENCE [LARGE SCALE GENOMIC DNA]</scope>
    <source>
        <strain evidence="3 4">DSM 21637</strain>
    </source>
</reference>
<dbReference type="Pfam" id="PF01844">
    <property type="entry name" value="HNH"/>
    <property type="match status" value="1"/>
</dbReference>
<dbReference type="STRING" id="1122209.SAMN02745752_02890"/>
<dbReference type="Proteomes" id="UP000182350">
    <property type="component" value="Unassembled WGS sequence"/>
</dbReference>
<sequence>MSDNWTEEELRASVDAYVEMHRLEAAGQPFTKKSYYEDLANRFGRTVKSYEYRMQNISYVYSLQGRQWVYGLKPARNVGSNVIQHLERLIAASEGQQLGSNTDFDAKVEKLRKKPPASPPKGKKKPESVQASVTQYVRDPAVVAWVLDQASGHCECCEAPAPFYREDGSPFLEVHHVQRLADGGEDTVNNAVALCPNCHRELHYGAEKRELANKVRAKIARFRGTSAANV</sequence>
<feature type="domain" description="HNH nuclease" evidence="2">
    <location>
        <begin position="141"/>
        <end position="200"/>
    </location>
</feature>
<dbReference type="GO" id="GO:0003676">
    <property type="term" value="F:nucleic acid binding"/>
    <property type="evidence" value="ECO:0007669"/>
    <property type="project" value="InterPro"/>
</dbReference>
<dbReference type="SMART" id="SM00507">
    <property type="entry name" value="HNHc"/>
    <property type="match status" value="1"/>
</dbReference>
<protein>
    <submittedName>
        <fullName evidence="3">5-methylcytosine-specific restriction enzyme A</fullName>
    </submittedName>
</protein>
<dbReference type="InterPro" id="IPR003615">
    <property type="entry name" value="HNH_nuc"/>
</dbReference>
<evidence type="ECO:0000313" key="3">
    <source>
        <dbReference type="EMBL" id="SFX78902.1"/>
    </source>
</evidence>
<dbReference type="Gene3D" id="1.10.30.50">
    <property type="match status" value="1"/>
</dbReference>
<dbReference type="GO" id="GO:0004519">
    <property type="term" value="F:endonuclease activity"/>
    <property type="evidence" value="ECO:0007669"/>
    <property type="project" value="InterPro"/>
</dbReference>
<dbReference type="CDD" id="cd00085">
    <property type="entry name" value="HNHc"/>
    <property type="match status" value="1"/>
</dbReference>
<evidence type="ECO:0000259" key="2">
    <source>
        <dbReference type="SMART" id="SM00507"/>
    </source>
</evidence>
<name>A0A1K1ZXI5_9GAMM</name>
<proteinExistence type="predicted"/>
<dbReference type="InterPro" id="IPR002711">
    <property type="entry name" value="HNH"/>
</dbReference>
<dbReference type="AlphaFoldDB" id="A0A1K1ZXI5"/>